<sequence>MAEKKNLPYGYERKNVWDVKKDTIPTMYEFADDYKHFIATCKTERECVKFVEEEALRYGFSHFDFGKKLKAGDRVLLRNGYRNILLAVIGKQPVAEGVNMVVAHLDAPRLDLKTVPLIEDGDMALLKTHYYGGIKKYQWVNIPLALHGTVIRRDGTSVDLCIGEKAEDPVFTINDLLPHLAGKSQGEKKLLDGIEGENLRLVVGNRPIEDKDLSERIKALALKHLHDEYGIEEEDFISAEIEIVPAFGARDIGFDRSMVGAYGHDDRVCSYASYRAIRDFKGIPEKTLVVFLVDKEEIGSYGVTGIRSRFFQNALGKILRAQDPEVSEAAFREMFEKSYALSADVGAVINPMFKEVFDPVVSPRMGYGVILEKYTGSRGKAGASDASAELMGKVRKIFNDNNIVWQPGSLGKVDEGGGGTVAFYLADLGIQVVDCGVGVDGMHSPFEVISKADLYEAYEAYQAFLKDA</sequence>
<evidence type="ECO:0000256" key="7">
    <source>
        <dbReference type="ARBA" id="ARBA00022833"/>
    </source>
</evidence>
<dbReference type="GO" id="GO:0008237">
    <property type="term" value="F:metallopeptidase activity"/>
    <property type="evidence" value="ECO:0007669"/>
    <property type="project" value="UniProtKB-KW"/>
</dbReference>
<dbReference type="AlphaFoldDB" id="A0AAX3BDL9"/>
<evidence type="ECO:0000256" key="9">
    <source>
        <dbReference type="RuleBase" id="RU004386"/>
    </source>
</evidence>
<accession>A0AAX3BDL9</accession>
<evidence type="ECO:0000256" key="2">
    <source>
        <dbReference type="ARBA" id="ARBA00008290"/>
    </source>
</evidence>
<dbReference type="InterPro" id="IPR001948">
    <property type="entry name" value="Peptidase_M18"/>
</dbReference>
<dbReference type="GO" id="GO:0005737">
    <property type="term" value="C:cytoplasm"/>
    <property type="evidence" value="ECO:0007669"/>
    <property type="project" value="UniProtKB-ARBA"/>
</dbReference>
<evidence type="ECO:0000256" key="10">
    <source>
        <dbReference type="RuleBase" id="RU004387"/>
    </source>
</evidence>
<evidence type="ECO:0000313" key="11">
    <source>
        <dbReference type="EMBL" id="URA10424.1"/>
    </source>
</evidence>
<evidence type="ECO:0000256" key="8">
    <source>
        <dbReference type="ARBA" id="ARBA00023049"/>
    </source>
</evidence>
<dbReference type="RefSeq" id="WP_271435551.1">
    <property type="nucleotide sequence ID" value="NZ_CP073355.1"/>
</dbReference>
<dbReference type="PANTHER" id="PTHR28570:SF2">
    <property type="entry name" value="M18 FAMILY AMINOPEPTIDASE 1-RELATED"/>
    <property type="match status" value="1"/>
</dbReference>
<dbReference type="GO" id="GO:0008270">
    <property type="term" value="F:zinc ion binding"/>
    <property type="evidence" value="ECO:0007669"/>
    <property type="project" value="InterPro"/>
</dbReference>
<proteinExistence type="inferred from homology"/>
<dbReference type="Pfam" id="PF02127">
    <property type="entry name" value="Peptidase_M18"/>
    <property type="match status" value="1"/>
</dbReference>
<comment type="similarity">
    <text evidence="2 9">Belongs to the peptidase M18 family.</text>
</comment>
<keyword evidence="8 9" id="KW-0482">Metalloprotease</keyword>
<keyword evidence="6 9" id="KW-0378">Hydrolase</keyword>
<keyword evidence="7 9" id="KW-0862">Zinc</keyword>
<dbReference type="EC" id="3.4.11.-" evidence="10"/>
<name>A0AAX3BDL9_9SPIR</name>
<dbReference type="EMBL" id="CP073355">
    <property type="protein sequence ID" value="URA10424.1"/>
    <property type="molecule type" value="Genomic_DNA"/>
</dbReference>
<dbReference type="InterPro" id="IPR023358">
    <property type="entry name" value="Peptidase_M18_dom2"/>
</dbReference>
<keyword evidence="4 9" id="KW-0645">Protease</keyword>
<evidence type="ECO:0000256" key="4">
    <source>
        <dbReference type="ARBA" id="ARBA00022670"/>
    </source>
</evidence>
<dbReference type="PRINTS" id="PR00932">
    <property type="entry name" value="AMINO1PTASE"/>
</dbReference>
<dbReference type="KEGG" id="taqu:KDW03_01065"/>
<dbReference type="NCBIfam" id="NF002600">
    <property type="entry name" value="PRK02256.1"/>
    <property type="match status" value="1"/>
</dbReference>
<evidence type="ECO:0000256" key="5">
    <source>
        <dbReference type="ARBA" id="ARBA00022723"/>
    </source>
</evidence>
<dbReference type="GO" id="GO:0004177">
    <property type="term" value="F:aminopeptidase activity"/>
    <property type="evidence" value="ECO:0007669"/>
    <property type="project" value="UniProtKB-KW"/>
</dbReference>
<keyword evidence="3 9" id="KW-0031">Aminopeptidase</keyword>
<evidence type="ECO:0000256" key="6">
    <source>
        <dbReference type="ARBA" id="ARBA00022801"/>
    </source>
</evidence>
<dbReference type="Gene3D" id="3.40.630.10">
    <property type="entry name" value="Zn peptidases"/>
    <property type="match status" value="1"/>
</dbReference>
<reference evidence="11" key="1">
    <citation type="submission" date="2021-04" db="EMBL/GenBank/DDBJ databases">
        <authorList>
            <person name="Postec A."/>
        </authorList>
    </citation>
    <scope>NUCLEOTIDE SEQUENCE</scope>
    <source>
        <strain evidence="11">F1F22</strain>
    </source>
</reference>
<evidence type="ECO:0000256" key="3">
    <source>
        <dbReference type="ARBA" id="ARBA00022438"/>
    </source>
</evidence>
<dbReference type="SUPFAM" id="SSF53187">
    <property type="entry name" value="Zn-dependent exopeptidases"/>
    <property type="match status" value="1"/>
</dbReference>
<dbReference type="PANTHER" id="PTHR28570">
    <property type="entry name" value="ASPARTYL AMINOPEPTIDASE"/>
    <property type="match status" value="1"/>
</dbReference>
<evidence type="ECO:0000256" key="1">
    <source>
        <dbReference type="ARBA" id="ARBA00001947"/>
    </source>
</evidence>
<evidence type="ECO:0000313" key="12">
    <source>
        <dbReference type="Proteomes" id="UP001056539"/>
    </source>
</evidence>
<comment type="cofactor">
    <cofactor evidence="1 10">
        <name>Zn(2+)</name>
        <dbReference type="ChEBI" id="CHEBI:29105"/>
    </cofactor>
</comment>
<reference evidence="11" key="2">
    <citation type="submission" date="2022-06" db="EMBL/GenBank/DDBJ databases">
        <title>Thermospira aquatica gen. nov., sp. nov.</title>
        <authorList>
            <person name="Ben Ali Gam Z."/>
            <person name="Labat M."/>
        </authorList>
    </citation>
    <scope>NUCLEOTIDE SEQUENCE</scope>
    <source>
        <strain evidence="11">F1F22</strain>
    </source>
</reference>
<gene>
    <name evidence="11" type="ORF">KDW03_01065</name>
</gene>
<keyword evidence="12" id="KW-1185">Reference proteome</keyword>
<organism evidence="11 12">
    <name type="scientific">Thermospira aquatica</name>
    <dbReference type="NCBI Taxonomy" id="2828656"/>
    <lineage>
        <taxon>Bacteria</taxon>
        <taxon>Pseudomonadati</taxon>
        <taxon>Spirochaetota</taxon>
        <taxon>Spirochaetia</taxon>
        <taxon>Brevinematales</taxon>
        <taxon>Thermospiraceae</taxon>
        <taxon>Thermospira</taxon>
    </lineage>
</organism>
<dbReference type="Gene3D" id="2.30.250.10">
    <property type="entry name" value="Aminopeptidase i, Domain 2"/>
    <property type="match status" value="1"/>
</dbReference>
<dbReference type="Proteomes" id="UP001056539">
    <property type="component" value="Chromosome"/>
</dbReference>
<dbReference type="SUPFAM" id="SSF101821">
    <property type="entry name" value="Aminopeptidase/glucanase lid domain"/>
    <property type="match status" value="1"/>
</dbReference>
<protein>
    <recommendedName>
        <fullName evidence="10">M18 family aminopeptidase</fullName>
        <ecNumber evidence="10">3.4.11.-</ecNumber>
    </recommendedName>
</protein>
<dbReference type="GO" id="GO:0006508">
    <property type="term" value="P:proteolysis"/>
    <property type="evidence" value="ECO:0007669"/>
    <property type="project" value="UniProtKB-KW"/>
</dbReference>
<keyword evidence="5 9" id="KW-0479">Metal-binding</keyword>